<reference evidence="9 10" key="1">
    <citation type="journal article" date="2016" name="Nat. Commun.">
        <title>Thousands of microbial genomes shed light on interconnected biogeochemical processes in an aquifer system.</title>
        <authorList>
            <person name="Anantharaman K."/>
            <person name="Brown C.T."/>
            <person name="Hug L.A."/>
            <person name="Sharon I."/>
            <person name="Castelle C.J."/>
            <person name="Probst A.J."/>
            <person name="Thomas B.C."/>
            <person name="Singh A."/>
            <person name="Wilkins M.J."/>
            <person name="Karaoz U."/>
            <person name="Brodie E.L."/>
            <person name="Williams K.H."/>
            <person name="Hubbard S.S."/>
            <person name="Banfield J.F."/>
        </authorList>
    </citation>
    <scope>NUCLEOTIDE SEQUENCE [LARGE SCALE GENOMIC DNA]</scope>
</reference>
<dbReference type="SUPFAM" id="SSF89447">
    <property type="entry name" value="AbrB/MazE/MraZ-like"/>
    <property type="match status" value="1"/>
</dbReference>
<dbReference type="CDD" id="cd16321">
    <property type="entry name" value="MraZ_C"/>
    <property type="match status" value="1"/>
</dbReference>
<name>A0A1F5KP21_9BACT</name>
<gene>
    <name evidence="7" type="primary">mraZ</name>
    <name evidence="9" type="ORF">A3B45_00110</name>
</gene>
<dbReference type="GO" id="GO:0005737">
    <property type="term" value="C:cytoplasm"/>
    <property type="evidence" value="ECO:0007669"/>
    <property type="project" value="UniProtKB-UniRule"/>
</dbReference>
<accession>A0A1F5KP21</accession>
<evidence type="ECO:0000256" key="4">
    <source>
        <dbReference type="ARBA" id="ARBA00023015"/>
    </source>
</evidence>
<evidence type="ECO:0000259" key="8">
    <source>
        <dbReference type="PROSITE" id="PS51740"/>
    </source>
</evidence>
<dbReference type="InterPro" id="IPR020603">
    <property type="entry name" value="MraZ_dom"/>
</dbReference>
<dbReference type="HAMAP" id="MF_01008">
    <property type="entry name" value="MraZ"/>
    <property type="match status" value="1"/>
</dbReference>
<evidence type="ECO:0000256" key="6">
    <source>
        <dbReference type="ARBA" id="ARBA00023163"/>
    </source>
</evidence>
<dbReference type="InterPro" id="IPR003444">
    <property type="entry name" value="MraZ"/>
</dbReference>
<comment type="similarity">
    <text evidence="7">Belongs to the MraZ family.</text>
</comment>
<dbReference type="InterPro" id="IPR035644">
    <property type="entry name" value="MraZ_C"/>
</dbReference>
<dbReference type="InterPro" id="IPR038619">
    <property type="entry name" value="MraZ_sf"/>
</dbReference>
<dbReference type="GO" id="GO:0009295">
    <property type="term" value="C:nucleoid"/>
    <property type="evidence" value="ECO:0007669"/>
    <property type="project" value="UniProtKB-SubCell"/>
</dbReference>
<dbReference type="Proteomes" id="UP000178565">
    <property type="component" value="Unassembled WGS sequence"/>
</dbReference>
<dbReference type="Gene3D" id="3.40.1550.20">
    <property type="entry name" value="Transcriptional regulator MraZ domain"/>
    <property type="match status" value="1"/>
</dbReference>
<feature type="domain" description="SpoVT-AbrB" evidence="8">
    <location>
        <begin position="77"/>
        <end position="120"/>
    </location>
</feature>
<sequence>MFLGEYQLNFSGKGRIVLPKKIRQEIKGKDLILSRGFENCIWGFSPEEFEKEAKRQLEISATEERARYLRRYLFSGSVPAELDSQGRFVIPSALLTYARIMEEVVIIGAGDHFEVWNKNFWKKHLTEIERDYAKVS</sequence>
<evidence type="ECO:0000313" key="10">
    <source>
        <dbReference type="Proteomes" id="UP000178565"/>
    </source>
</evidence>
<comment type="caution">
    <text evidence="9">The sequence shown here is derived from an EMBL/GenBank/DDBJ whole genome shotgun (WGS) entry which is preliminary data.</text>
</comment>
<keyword evidence="5 7" id="KW-0238">DNA-binding</keyword>
<dbReference type="AlphaFoldDB" id="A0A1F5KP21"/>
<dbReference type="GO" id="GO:0003700">
    <property type="term" value="F:DNA-binding transcription factor activity"/>
    <property type="evidence" value="ECO:0007669"/>
    <property type="project" value="UniProtKB-UniRule"/>
</dbReference>
<dbReference type="EMBL" id="MFDM01000023">
    <property type="protein sequence ID" value="OGE42600.1"/>
    <property type="molecule type" value="Genomic_DNA"/>
</dbReference>
<organism evidence="9 10">
    <name type="scientific">Candidatus Daviesbacteria bacterium RIFCSPLOWO2_01_FULL_39_12</name>
    <dbReference type="NCBI Taxonomy" id="1797785"/>
    <lineage>
        <taxon>Bacteria</taxon>
        <taxon>Candidatus Daviesiibacteriota</taxon>
    </lineage>
</organism>
<keyword evidence="4 7" id="KW-0805">Transcription regulation</keyword>
<keyword evidence="3" id="KW-0677">Repeat</keyword>
<dbReference type="GO" id="GO:0000976">
    <property type="term" value="F:transcription cis-regulatory region binding"/>
    <property type="evidence" value="ECO:0007669"/>
    <property type="project" value="TreeGrafter"/>
</dbReference>
<dbReference type="NCBIfam" id="TIGR00242">
    <property type="entry name" value="division/cell wall cluster transcriptional repressor MraZ"/>
    <property type="match status" value="1"/>
</dbReference>
<dbReference type="GO" id="GO:2000143">
    <property type="term" value="P:negative regulation of DNA-templated transcription initiation"/>
    <property type="evidence" value="ECO:0007669"/>
    <property type="project" value="TreeGrafter"/>
</dbReference>
<feature type="domain" description="SpoVT-AbrB" evidence="8">
    <location>
        <begin position="5"/>
        <end position="48"/>
    </location>
</feature>
<evidence type="ECO:0000313" key="9">
    <source>
        <dbReference type="EMBL" id="OGE42600.1"/>
    </source>
</evidence>
<dbReference type="InterPro" id="IPR007159">
    <property type="entry name" value="SpoVT-AbrB_dom"/>
</dbReference>
<keyword evidence="6 7" id="KW-0804">Transcription</keyword>
<keyword evidence="2 7" id="KW-0963">Cytoplasm</keyword>
<dbReference type="InterPro" id="IPR037914">
    <property type="entry name" value="SpoVT-AbrB_sf"/>
</dbReference>
<proteinExistence type="inferred from homology"/>
<dbReference type="Pfam" id="PF02381">
    <property type="entry name" value="MraZ"/>
    <property type="match status" value="2"/>
</dbReference>
<dbReference type="PANTHER" id="PTHR34701">
    <property type="entry name" value="TRANSCRIPTIONAL REGULATOR MRAZ"/>
    <property type="match status" value="1"/>
</dbReference>
<evidence type="ECO:0000256" key="2">
    <source>
        <dbReference type="ARBA" id="ARBA00022490"/>
    </source>
</evidence>
<comment type="subcellular location">
    <subcellularLocation>
        <location evidence="7">Cytoplasm</location>
        <location evidence="7">Nucleoid</location>
    </subcellularLocation>
</comment>
<evidence type="ECO:0000256" key="1">
    <source>
        <dbReference type="ARBA" id="ARBA00013860"/>
    </source>
</evidence>
<evidence type="ECO:0000256" key="7">
    <source>
        <dbReference type="HAMAP-Rule" id="MF_01008"/>
    </source>
</evidence>
<dbReference type="STRING" id="1797785.A3B45_00110"/>
<evidence type="ECO:0000256" key="3">
    <source>
        <dbReference type="ARBA" id="ARBA00022737"/>
    </source>
</evidence>
<evidence type="ECO:0000256" key="5">
    <source>
        <dbReference type="ARBA" id="ARBA00023125"/>
    </source>
</evidence>
<dbReference type="PANTHER" id="PTHR34701:SF1">
    <property type="entry name" value="TRANSCRIPTIONAL REGULATOR MRAZ"/>
    <property type="match status" value="1"/>
</dbReference>
<dbReference type="InterPro" id="IPR035642">
    <property type="entry name" value="MraZ_N"/>
</dbReference>
<dbReference type="CDD" id="cd16320">
    <property type="entry name" value="MraZ_N"/>
    <property type="match status" value="1"/>
</dbReference>
<protein>
    <recommendedName>
        <fullName evidence="1 7">Transcriptional regulator MraZ</fullName>
    </recommendedName>
</protein>
<dbReference type="PROSITE" id="PS51740">
    <property type="entry name" value="SPOVT_ABRB"/>
    <property type="match status" value="2"/>
</dbReference>
<comment type="subunit">
    <text evidence="7">Forms oligomers.</text>
</comment>